<evidence type="ECO:0000313" key="2">
    <source>
        <dbReference type="Proteomes" id="UP000252519"/>
    </source>
</evidence>
<organism evidence="1 2">
    <name type="scientific">Ancylostoma caninum</name>
    <name type="common">Dog hookworm</name>
    <dbReference type="NCBI Taxonomy" id="29170"/>
    <lineage>
        <taxon>Eukaryota</taxon>
        <taxon>Metazoa</taxon>
        <taxon>Ecdysozoa</taxon>
        <taxon>Nematoda</taxon>
        <taxon>Chromadorea</taxon>
        <taxon>Rhabditida</taxon>
        <taxon>Rhabditina</taxon>
        <taxon>Rhabditomorpha</taxon>
        <taxon>Strongyloidea</taxon>
        <taxon>Ancylostomatidae</taxon>
        <taxon>Ancylostomatinae</taxon>
        <taxon>Ancylostoma</taxon>
    </lineage>
</organism>
<name>A0A368EYW8_ANCCA</name>
<proteinExistence type="predicted"/>
<dbReference type="EMBL" id="JOJR01015419">
    <property type="protein sequence ID" value="RCN24943.1"/>
    <property type="molecule type" value="Genomic_DNA"/>
</dbReference>
<keyword evidence="2" id="KW-1185">Reference proteome</keyword>
<protein>
    <submittedName>
        <fullName evidence="1">Uncharacterized protein</fullName>
    </submittedName>
</protein>
<dbReference type="AlphaFoldDB" id="A0A368EYW8"/>
<comment type="caution">
    <text evidence="1">The sequence shown here is derived from an EMBL/GenBank/DDBJ whole genome shotgun (WGS) entry which is preliminary data.</text>
</comment>
<evidence type="ECO:0000313" key="1">
    <source>
        <dbReference type="EMBL" id="RCN24943.1"/>
    </source>
</evidence>
<gene>
    <name evidence="1" type="ORF">ANCCAN_29348</name>
</gene>
<feature type="non-terminal residue" evidence="1">
    <location>
        <position position="1"/>
    </location>
</feature>
<reference evidence="1 2" key="1">
    <citation type="submission" date="2014-10" db="EMBL/GenBank/DDBJ databases">
        <title>Draft genome of the hookworm Ancylostoma caninum.</title>
        <authorList>
            <person name="Mitreva M."/>
        </authorList>
    </citation>
    <scope>NUCLEOTIDE SEQUENCE [LARGE SCALE GENOMIC DNA]</scope>
    <source>
        <strain evidence="1 2">Baltimore</strain>
    </source>
</reference>
<feature type="non-terminal residue" evidence="1">
    <location>
        <position position="76"/>
    </location>
</feature>
<dbReference type="Proteomes" id="UP000252519">
    <property type="component" value="Unassembled WGS sequence"/>
</dbReference>
<sequence>LSFAVGLANVTSLVAGGTSEEDEFVGWELEYKKFYKTYYYEYEEFTWRNAPKQLRMKRKVAVACKIEIPVGQLQVV</sequence>
<dbReference type="OrthoDB" id="5896448at2759"/>
<accession>A0A368EYW8</accession>